<evidence type="ECO:0000313" key="5">
    <source>
        <dbReference type="Proteomes" id="UP000095751"/>
    </source>
</evidence>
<evidence type="ECO:0000256" key="2">
    <source>
        <dbReference type="ARBA" id="ARBA00022729"/>
    </source>
</evidence>
<dbReference type="PANTHER" id="PTHR48053:SF32">
    <property type="entry name" value="LEUCINE RICH REPEAT FAMILY PROTEIN, EXPRESSED"/>
    <property type="match status" value="1"/>
</dbReference>
<dbReference type="EMBL" id="KV784364">
    <property type="protein sequence ID" value="OEU12901.1"/>
    <property type="molecule type" value="Genomic_DNA"/>
</dbReference>
<protein>
    <submittedName>
        <fullName evidence="4">L domain-like protein</fullName>
    </submittedName>
</protein>
<keyword evidence="3" id="KW-0677">Repeat</keyword>
<dbReference type="OrthoDB" id="676979at2759"/>
<dbReference type="InParanoid" id="A0A1E7F3Z2"/>
<dbReference type="Pfam" id="PF00560">
    <property type="entry name" value="LRR_1"/>
    <property type="match status" value="1"/>
</dbReference>
<sequence length="286" mass="31172">GNFISGTIPTEIGLLKNLKTIEMSVNSLYGTIPSDIGLWSSINYIGFDVNSLTGTVPSELSKATSLEYLIISGNPLEGTIPSELGQLEELIHLGMSYHELSGTIPSSLGQLNNLINFELNDNALTGSVPLGIANKTANKTYDNFNVYENKLSNLTDVDGLTICTLISNNTNEDVEHYCNCGSDCLNENGNRCECEGAQVCCDNYIEQNNITNCVVCEAGFSNPELIVPEWDYASCNDTVDYVYDLLAEFGTEEQCNGVKLEINRRGCICPGFVVVPSKEEEDDLQV</sequence>
<dbReference type="SUPFAM" id="SSF52058">
    <property type="entry name" value="L domain-like"/>
    <property type="match status" value="1"/>
</dbReference>
<accession>A0A1E7F3Z2</accession>
<feature type="non-terminal residue" evidence="4">
    <location>
        <position position="1"/>
    </location>
</feature>
<dbReference type="InterPro" id="IPR032675">
    <property type="entry name" value="LRR_dom_sf"/>
</dbReference>
<evidence type="ECO:0000256" key="1">
    <source>
        <dbReference type="ARBA" id="ARBA00004167"/>
    </source>
</evidence>
<evidence type="ECO:0000313" key="4">
    <source>
        <dbReference type="EMBL" id="OEU12901.1"/>
    </source>
</evidence>
<comment type="subcellular location">
    <subcellularLocation>
        <location evidence="1">Membrane</location>
        <topology evidence="1">Single-pass membrane protein</topology>
    </subcellularLocation>
</comment>
<dbReference type="InterPro" id="IPR001611">
    <property type="entry name" value="Leu-rich_rpt"/>
</dbReference>
<reference evidence="4 5" key="1">
    <citation type="submission" date="2016-09" db="EMBL/GenBank/DDBJ databases">
        <title>Extensive genetic diversity and differential bi-allelic expression allows diatom success in the polar Southern Ocean.</title>
        <authorList>
            <consortium name="DOE Joint Genome Institute"/>
            <person name="Mock T."/>
            <person name="Otillar R.P."/>
            <person name="Strauss J."/>
            <person name="Dupont C."/>
            <person name="Frickenhaus S."/>
            <person name="Maumus F."/>
            <person name="Mcmullan M."/>
            <person name="Sanges R."/>
            <person name="Schmutz J."/>
            <person name="Toseland A."/>
            <person name="Valas R."/>
            <person name="Veluchamy A."/>
            <person name="Ward B.J."/>
            <person name="Allen A."/>
            <person name="Barry K."/>
            <person name="Falciatore A."/>
            <person name="Ferrante M."/>
            <person name="Fortunato A.E."/>
            <person name="Gloeckner G."/>
            <person name="Gruber A."/>
            <person name="Hipkin R."/>
            <person name="Janech M."/>
            <person name="Kroth P."/>
            <person name="Leese F."/>
            <person name="Lindquist E."/>
            <person name="Lyon B.R."/>
            <person name="Martin J."/>
            <person name="Mayer C."/>
            <person name="Parker M."/>
            <person name="Quesneville H."/>
            <person name="Raymond J."/>
            <person name="Uhlig C."/>
            <person name="Valentin K.U."/>
            <person name="Worden A.Z."/>
            <person name="Armbrust E.V."/>
            <person name="Bowler C."/>
            <person name="Green B."/>
            <person name="Moulton V."/>
            <person name="Van Oosterhout C."/>
            <person name="Grigoriev I."/>
        </authorList>
    </citation>
    <scope>NUCLEOTIDE SEQUENCE [LARGE SCALE GENOMIC DNA]</scope>
    <source>
        <strain evidence="4 5">CCMP1102</strain>
    </source>
</reference>
<keyword evidence="5" id="KW-1185">Reference proteome</keyword>
<name>A0A1E7F3Z2_9STRA</name>
<keyword evidence="2" id="KW-0732">Signal</keyword>
<dbReference type="FunFam" id="3.80.10.10:FF:000383">
    <property type="entry name" value="Leucine-rich repeat receptor protein kinase EMS1"/>
    <property type="match status" value="1"/>
</dbReference>
<dbReference type="GO" id="GO:0016020">
    <property type="term" value="C:membrane"/>
    <property type="evidence" value="ECO:0007669"/>
    <property type="project" value="UniProtKB-SubCell"/>
</dbReference>
<organism evidence="4 5">
    <name type="scientific">Fragilariopsis cylindrus CCMP1102</name>
    <dbReference type="NCBI Taxonomy" id="635003"/>
    <lineage>
        <taxon>Eukaryota</taxon>
        <taxon>Sar</taxon>
        <taxon>Stramenopiles</taxon>
        <taxon>Ochrophyta</taxon>
        <taxon>Bacillariophyta</taxon>
        <taxon>Bacillariophyceae</taxon>
        <taxon>Bacillariophycidae</taxon>
        <taxon>Bacillariales</taxon>
        <taxon>Bacillariaceae</taxon>
        <taxon>Fragilariopsis</taxon>
    </lineage>
</organism>
<dbReference type="Gene3D" id="3.80.10.10">
    <property type="entry name" value="Ribonuclease Inhibitor"/>
    <property type="match status" value="1"/>
</dbReference>
<dbReference type="InterPro" id="IPR051716">
    <property type="entry name" value="Plant_RL_S/T_kinase"/>
</dbReference>
<dbReference type="KEGG" id="fcy:FRACYDRAFT_191151"/>
<dbReference type="Proteomes" id="UP000095751">
    <property type="component" value="Unassembled WGS sequence"/>
</dbReference>
<dbReference type="PANTHER" id="PTHR48053">
    <property type="entry name" value="LEUCINE RICH REPEAT FAMILY PROTEIN, EXPRESSED"/>
    <property type="match status" value="1"/>
</dbReference>
<gene>
    <name evidence="4" type="ORF">FRACYDRAFT_191151</name>
</gene>
<evidence type="ECO:0000256" key="3">
    <source>
        <dbReference type="ARBA" id="ARBA00022737"/>
    </source>
</evidence>
<proteinExistence type="predicted"/>
<dbReference type="AlphaFoldDB" id="A0A1E7F3Z2"/>